<keyword evidence="1" id="KW-0732">Signal</keyword>
<feature type="chain" id="PRO_5020882563" description="Adhesin" evidence="1">
    <location>
        <begin position="27"/>
        <end position="450"/>
    </location>
</feature>
<evidence type="ECO:0000313" key="3">
    <source>
        <dbReference type="Proteomes" id="UP000307749"/>
    </source>
</evidence>
<evidence type="ECO:0000256" key="1">
    <source>
        <dbReference type="SAM" id="SignalP"/>
    </source>
</evidence>
<dbReference type="AlphaFoldDB" id="A0A4V6RR98"/>
<sequence>MRNLKRNLLTLAILAGAGSIAPAAFAQEGPSCGGTCTVNTTVNYTLDQQDWIRNYLLNASAYIYGDVQYYENVDINTDTSIRRVRMNKDLSLLTDVSITGNPTVSGAINTDSAAIAVVDNRQHNVGNNGENYLLANDASIADDAAQNAQGNIGLNVAAGDNNQQHNAAALAAADASFAFTMADSEVFVEQVNAANTTGNFGQTNMANLGGNALQNATGNIGVNIAAGNNNQQQNNLVASTGTNSMATASVNSKQDSGGNYTLNEGYTQQFVDLITINLTGTVGGSGEGGQVMGTSIGTSDQRYNMFPDNWGVAQGETPTSAHPTNGPWLGHTDWDTSTQGTDINGNPIVRTPGNDPMDPSNDGGSLVMNNNDEITLEEMSAALSGQIVDYSYVAVMSTNTASLSGSALQNAQGNIGVNIASGTGNQQANSLALAVTQASSGGGSSGGGAE</sequence>
<accession>A0A4V6RR98</accession>
<evidence type="ECO:0008006" key="4">
    <source>
        <dbReference type="Google" id="ProtNLM"/>
    </source>
</evidence>
<dbReference type="EMBL" id="MWQO01000029">
    <property type="protein sequence ID" value="THD10341.1"/>
    <property type="molecule type" value="Genomic_DNA"/>
</dbReference>
<feature type="signal peptide" evidence="1">
    <location>
        <begin position="1"/>
        <end position="26"/>
    </location>
</feature>
<keyword evidence="3" id="KW-1185">Reference proteome</keyword>
<reference evidence="2 3" key="1">
    <citation type="submission" date="2017-02" db="EMBL/GenBank/DDBJ databases">
        <title>Whole genome sequencing of Metallibacterium scheffleri DSM 24874 (T).</title>
        <authorList>
            <person name="Kumar S."/>
            <person name="Patil P."/>
            <person name="Patil P.B."/>
        </authorList>
    </citation>
    <scope>NUCLEOTIDE SEQUENCE [LARGE SCALE GENOMIC DNA]</scope>
    <source>
        <strain evidence="2 3">DSM 24874</strain>
    </source>
</reference>
<gene>
    <name evidence="2" type="ORF">B1806_08920</name>
</gene>
<name>A0A4V6RR98_9GAMM</name>
<proteinExistence type="predicted"/>
<dbReference type="Proteomes" id="UP000307749">
    <property type="component" value="Unassembled WGS sequence"/>
</dbReference>
<comment type="caution">
    <text evidence="2">The sequence shown here is derived from an EMBL/GenBank/DDBJ whole genome shotgun (WGS) entry which is preliminary data.</text>
</comment>
<dbReference type="STRING" id="993689.GCA_002077135_02939"/>
<organism evidence="2 3">
    <name type="scientific">Metallibacterium scheffleri</name>
    <dbReference type="NCBI Taxonomy" id="993689"/>
    <lineage>
        <taxon>Bacteria</taxon>
        <taxon>Pseudomonadati</taxon>
        <taxon>Pseudomonadota</taxon>
        <taxon>Gammaproteobacteria</taxon>
        <taxon>Lysobacterales</taxon>
        <taxon>Rhodanobacteraceae</taxon>
        <taxon>Metallibacterium</taxon>
    </lineage>
</organism>
<protein>
    <recommendedName>
        <fullName evidence="4">Adhesin</fullName>
    </recommendedName>
</protein>
<dbReference type="OrthoDB" id="5833205at2"/>
<dbReference type="RefSeq" id="WP_081128925.1">
    <property type="nucleotide sequence ID" value="NZ_LDOS01000002.1"/>
</dbReference>
<evidence type="ECO:0000313" key="2">
    <source>
        <dbReference type="EMBL" id="THD10341.1"/>
    </source>
</evidence>